<reference evidence="3 4" key="1">
    <citation type="journal article" date="2013" name="Virus Genes">
        <title>Complete nucleotide sequence of Bacillus subtilis (natto) bacteriophage PM1, a phage associated with disruption of food production.</title>
        <authorList>
            <person name="Umene K."/>
            <person name="Shiraishi A."/>
        </authorList>
    </citation>
    <scope>NUCLEOTIDE SEQUENCE [LARGE SCALE GENOMIC DNA]</scope>
    <source>
        <strain evidence="3">PM1</strain>
    </source>
</reference>
<dbReference type="InterPro" id="IPR052380">
    <property type="entry name" value="Viral_DNA_packaging_terminase"/>
</dbReference>
<dbReference type="KEGG" id="vg:15042072"/>
<dbReference type="RefSeq" id="YP_007678077.1">
    <property type="nucleotide sequence ID" value="NC_020883.1"/>
</dbReference>
<organism evidence="3 4">
    <name type="scientific">Bacillus phage PM1</name>
    <dbReference type="NCBI Taxonomy" id="547228"/>
    <lineage>
        <taxon>Viruses</taxon>
        <taxon>Duplodnaviria</taxon>
        <taxon>Heunggongvirae</taxon>
        <taxon>Uroviricota</taxon>
        <taxon>Caudoviricetes</taxon>
        <taxon>Pemunavirus</taxon>
        <taxon>Pemunavirus PM1</taxon>
    </lineage>
</organism>
<dbReference type="EMBL" id="AB711120">
    <property type="protein sequence ID" value="BAM99131.1"/>
    <property type="molecule type" value="Genomic_DNA"/>
</dbReference>
<dbReference type="Pfam" id="PF04466">
    <property type="entry name" value="Terminase_3"/>
    <property type="match status" value="1"/>
</dbReference>
<evidence type="ECO:0000313" key="4">
    <source>
        <dbReference type="Proteomes" id="UP000011861"/>
    </source>
</evidence>
<evidence type="ECO:0000259" key="1">
    <source>
        <dbReference type="Pfam" id="PF04466"/>
    </source>
</evidence>
<dbReference type="Gene3D" id="3.30.420.280">
    <property type="match status" value="1"/>
</dbReference>
<feature type="domain" description="Phage terminase large subunit N-terminal" evidence="1">
    <location>
        <begin position="24"/>
        <end position="233"/>
    </location>
</feature>
<evidence type="ECO:0000313" key="3">
    <source>
        <dbReference type="EMBL" id="BAM99131.1"/>
    </source>
</evidence>
<evidence type="ECO:0000259" key="2">
    <source>
        <dbReference type="Pfam" id="PF17288"/>
    </source>
</evidence>
<accession>M4ZRM5</accession>
<sequence length="429" mass="50405">MTTVTKEVAPRFEDYIFDWDQERYLLVGGYGSSKSYNTAVKLLLKAISEKRKILVIREVFDTHRESTFSLLTEVAYELGLGERARITASPMKITLPNGSEFIFRGMDNPQKLKSINNVSIIWVEECSEVKYEGFKELLGRLRHPDLSTHMLLTTNPVSTQNWVYTHFFKDELNGRFVLDDKDLYEQKTIVHNGVYYHHSTVQDNPFMPPSYRKNLDDLKNSDMDLWRIAWKGHFGLTGKKVLPRFESAPHAEVMRMIGEIKGRPLYKAGMDFGFEESFNALVRMVVDQKEQILYIYWEYYKRGITDDVMLEDLKPHRREIRETIKADSAEPKTIEYMRRHGWAITKAKKFQGSRLQYTKKVRRFKKIICSDQCKNTIMELKNLTYKVDKDGRVMEDEFNIDPHTLSAIWYGLDDYDPLDLKNHAMIGRR</sequence>
<dbReference type="InterPro" id="IPR035413">
    <property type="entry name" value="Terminase_L_C"/>
</dbReference>
<dbReference type="GeneID" id="15042072"/>
<protein>
    <recommendedName>
        <fullName evidence="5">Terminase large subunit</fullName>
    </recommendedName>
</protein>
<dbReference type="Gene3D" id="3.40.50.300">
    <property type="entry name" value="P-loop containing nucleotide triphosphate hydrolases"/>
    <property type="match status" value="1"/>
</dbReference>
<dbReference type="PANTHER" id="PTHR39184:SF1">
    <property type="entry name" value="PBSX PHAGE TERMINASE LARGE SUBUNIT"/>
    <property type="match status" value="1"/>
</dbReference>
<evidence type="ECO:0008006" key="5">
    <source>
        <dbReference type="Google" id="ProtNLM"/>
    </source>
</evidence>
<dbReference type="PANTHER" id="PTHR39184">
    <property type="match status" value="1"/>
</dbReference>
<dbReference type="InterPro" id="IPR006437">
    <property type="entry name" value="Phage_terminase_lsu"/>
</dbReference>
<dbReference type="Pfam" id="PF17288">
    <property type="entry name" value="Terminase_3C"/>
    <property type="match status" value="1"/>
</dbReference>
<feature type="domain" description="Phage terminase large subunit C-terminal" evidence="2">
    <location>
        <begin position="271"/>
        <end position="414"/>
    </location>
</feature>
<name>M4ZRM5_9CAUD</name>
<keyword evidence="4" id="KW-1185">Reference proteome</keyword>
<dbReference type="Proteomes" id="UP000011861">
    <property type="component" value="Segment"/>
</dbReference>
<dbReference type="InterPro" id="IPR027417">
    <property type="entry name" value="P-loop_NTPase"/>
</dbReference>
<dbReference type="NCBIfam" id="TIGR01547">
    <property type="entry name" value="phage_term_2"/>
    <property type="match status" value="1"/>
</dbReference>
<proteinExistence type="predicted"/>
<dbReference type="OrthoDB" id="2120at10239"/>
<dbReference type="InterPro" id="IPR035412">
    <property type="entry name" value="Terminase_L_N"/>
</dbReference>